<protein>
    <recommendedName>
        <fullName evidence="2">Neprosin PEP catalytic domain-containing protein</fullName>
    </recommendedName>
</protein>
<evidence type="ECO:0000259" key="2">
    <source>
        <dbReference type="PROSITE" id="PS52045"/>
    </source>
</evidence>
<dbReference type="PANTHER" id="PTHR31589:SF223">
    <property type="entry name" value="PROTEIN, PUTATIVE (DUF239)-RELATED"/>
    <property type="match status" value="1"/>
</dbReference>
<dbReference type="eggNOG" id="KOG3085">
    <property type="taxonomic scope" value="Eukaryota"/>
</dbReference>
<reference evidence="4" key="1">
    <citation type="submission" date="2013-01" db="EMBL/GenBank/DDBJ databases">
        <title>Draft Genome Sequence of a Mulberry Tree, Morus notabilis C.K. Schneid.</title>
        <authorList>
            <person name="He N."/>
            <person name="Zhao S."/>
        </authorList>
    </citation>
    <scope>NUCLEOTIDE SEQUENCE</scope>
</reference>
<dbReference type="PROSITE" id="PS52045">
    <property type="entry name" value="NEPROSIN_PEP_CD"/>
    <property type="match status" value="1"/>
</dbReference>
<name>W9QU49_9ROSA</name>
<dbReference type="Proteomes" id="UP000030645">
    <property type="component" value="Unassembled WGS sequence"/>
</dbReference>
<dbReference type="Gene3D" id="3.40.50.1000">
    <property type="entry name" value="HAD superfamily/HAD-like"/>
    <property type="match status" value="1"/>
</dbReference>
<dbReference type="InterPro" id="IPR004314">
    <property type="entry name" value="Neprosin"/>
</dbReference>
<dbReference type="InterPro" id="IPR036412">
    <property type="entry name" value="HAD-like_sf"/>
</dbReference>
<evidence type="ECO:0000313" key="3">
    <source>
        <dbReference type="EMBL" id="EXB38448.1"/>
    </source>
</evidence>
<dbReference type="PANTHER" id="PTHR31589">
    <property type="entry name" value="PROTEIN, PUTATIVE (DUF239)-RELATED-RELATED"/>
    <property type="match status" value="1"/>
</dbReference>
<dbReference type="InterPro" id="IPR053168">
    <property type="entry name" value="Glutamic_endopeptidase"/>
</dbReference>
<dbReference type="InterPro" id="IPR025521">
    <property type="entry name" value="Neprosin_propep"/>
</dbReference>
<accession>W9QU49</accession>
<keyword evidence="4" id="KW-1185">Reference proteome</keyword>
<organism evidence="3 4">
    <name type="scientific">Morus notabilis</name>
    <dbReference type="NCBI Taxonomy" id="981085"/>
    <lineage>
        <taxon>Eukaryota</taxon>
        <taxon>Viridiplantae</taxon>
        <taxon>Streptophyta</taxon>
        <taxon>Embryophyta</taxon>
        <taxon>Tracheophyta</taxon>
        <taxon>Spermatophyta</taxon>
        <taxon>Magnoliopsida</taxon>
        <taxon>eudicotyledons</taxon>
        <taxon>Gunneridae</taxon>
        <taxon>Pentapetalae</taxon>
        <taxon>rosids</taxon>
        <taxon>fabids</taxon>
        <taxon>Rosales</taxon>
        <taxon>Moraceae</taxon>
        <taxon>Moreae</taxon>
        <taxon>Morus</taxon>
    </lineage>
</organism>
<dbReference type="STRING" id="981085.W9QU49"/>
<dbReference type="InterPro" id="IPR023214">
    <property type="entry name" value="HAD_sf"/>
</dbReference>
<gene>
    <name evidence="3" type="ORF">L484_022348</name>
</gene>
<feature type="chain" id="PRO_5004928066" description="Neprosin PEP catalytic domain-containing protein" evidence="1">
    <location>
        <begin position="25"/>
        <end position="430"/>
    </location>
</feature>
<dbReference type="EMBL" id="KE343693">
    <property type="protein sequence ID" value="EXB38448.1"/>
    <property type="molecule type" value="Genomic_DNA"/>
</dbReference>
<dbReference type="Pfam" id="PF14365">
    <property type="entry name" value="Neprosin_AP"/>
    <property type="match status" value="1"/>
</dbReference>
<dbReference type="Pfam" id="PF03080">
    <property type="entry name" value="Neprosin"/>
    <property type="match status" value="1"/>
</dbReference>
<dbReference type="AlphaFoldDB" id="W9QU49"/>
<proteinExistence type="predicted"/>
<evidence type="ECO:0000256" key="1">
    <source>
        <dbReference type="SAM" id="SignalP"/>
    </source>
</evidence>
<dbReference type="Gene3D" id="3.90.1320.10">
    <property type="entry name" value="Outer-capsid protein sigma 3, large lobe"/>
    <property type="match status" value="1"/>
</dbReference>
<dbReference type="InterPro" id="IPR006439">
    <property type="entry name" value="HAD-SF_hydro_IA"/>
</dbReference>
<dbReference type="SUPFAM" id="SSF56784">
    <property type="entry name" value="HAD-like"/>
    <property type="match status" value="1"/>
</dbReference>
<feature type="domain" description="Neprosin PEP catalytic" evidence="2">
    <location>
        <begin position="149"/>
        <end position="393"/>
    </location>
</feature>
<dbReference type="Pfam" id="PF13242">
    <property type="entry name" value="Hydrolase_like"/>
    <property type="match status" value="1"/>
</dbReference>
<evidence type="ECO:0000313" key="4">
    <source>
        <dbReference type="Proteomes" id="UP000030645"/>
    </source>
</evidence>
<dbReference type="NCBIfam" id="TIGR01549">
    <property type="entry name" value="HAD-SF-IA-v1"/>
    <property type="match status" value="1"/>
</dbReference>
<sequence length="430" mass="47918">MAIKGVLSFTILLCCLCYCGKVEGGHRKLSRKEDLEIEKQLKLLNKPPLKTIKTESEDIYDCIDFYKQPAFDHPLLKNHTYHYEMRPISPNKRMIEKKAAEAGEPLEIGLKGEGCPIGTVPIRRTTKEDLIRAKLFAETYASRFNPLTNEWPGLHKAIIQTKYDPVKRYNGGGGMFSVYQPSVSGSQFSSAQMTIQSGSDSIKVGWTVNPSLYGDTKTRLFTFFKAGSTFCFNTRCPGFVIVNTHLPLDIIVMPISTRGGPIYKLNLFVYREEVSGRWWLEVGPSYTKVGYWPPNIFSGLKDLATYIEWGGEAYSVPGQPGPPMGSGEFLFGDTSQDAFCRQATTVDEAHEPQDAENTQTFADDTGSYNVHDWGIRGLMLSSEVGYEKPHSKIFEAALDQINVEACKAVHVGDDEKADKLGANAIGIDCW</sequence>
<feature type="signal peptide" evidence="1">
    <location>
        <begin position="1"/>
        <end position="24"/>
    </location>
</feature>
<keyword evidence="1" id="KW-0732">Signal</keyword>